<dbReference type="EMBL" id="JABEZW010000009">
    <property type="protein sequence ID" value="MBA0774233.1"/>
    <property type="molecule type" value="Genomic_DNA"/>
</dbReference>
<feature type="domain" description="Protein kinase" evidence="7">
    <location>
        <begin position="290"/>
        <end position="571"/>
    </location>
</feature>
<dbReference type="CDD" id="cd14066">
    <property type="entry name" value="STKc_IRAK"/>
    <property type="match status" value="1"/>
</dbReference>
<comment type="caution">
    <text evidence="8">The sequence shown here is derived from an EMBL/GenBank/DDBJ whole genome shotgun (WGS) entry which is preliminary data.</text>
</comment>
<dbReference type="Pfam" id="PF00069">
    <property type="entry name" value="Pkinase"/>
    <property type="match status" value="1"/>
</dbReference>
<reference evidence="8 9" key="1">
    <citation type="journal article" date="2019" name="Genome Biol. Evol.">
        <title>Insights into the evolution of the New World diploid cottons (Gossypium, subgenus Houzingenia) based on genome sequencing.</title>
        <authorList>
            <person name="Grover C.E."/>
            <person name="Arick M.A. 2nd"/>
            <person name="Thrash A."/>
            <person name="Conover J.L."/>
            <person name="Sanders W.S."/>
            <person name="Peterson D.G."/>
            <person name="Frelichowski J.E."/>
            <person name="Scheffler J.A."/>
            <person name="Scheffler B.E."/>
            <person name="Wendel J.F."/>
        </authorList>
    </citation>
    <scope>NUCLEOTIDE SEQUENCE [LARGE SCALE GENOMIC DNA]</scope>
    <source>
        <strain evidence="8">8</strain>
        <tissue evidence="8">Leaf</tissue>
    </source>
</reference>
<dbReference type="PROSITE" id="PS00108">
    <property type="entry name" value="PROTEIN_KINASE_ST"/>
    <property type="match status" value="1"/>
</dbReference>
<evidence type="ECO:0000256" key="4">
    <source>
        <dbReference type="ARBA" id="ARBA00022777"/>
    </source>
</evidence>
<dbReference type="InterPro" id="IPR000719">
    <property type="entry name" value="Prot_kinase_dom"/>
</dbReference>
<dbReference type="SUPFAM" id="SSF56112">
    <property type="entry name" value="Protein kinase-like (PK-like)"/>
    <property type="match status" value="2"/>
</dbReference>
<keyword evidence="2" id="KW-0808">Transferase</keyword>
<sequence>MEYKTLEKSTNKFHQCNILGEGGFGCVYKAQFDVGSFAAVKKLNCANQDAKREFQNEVDLLCKFKHPNIISLLGFSSENEMRFIVYELMPNGSLETQLHGPSRGSSLTWDMRMKIALDTARGLEHLHEHCNPPVIHRDLKSSNILLDSAFNAKLSDFGLAVTDAAQNKNNLKLSGTLGYVAPEYLLDGKLTDKSDVYAFGVVLLELLFGRKPVEKLAPAQCQSIVTWAMPQLTDRSKLPSIVDPVIRDTMDLKHLYQVAAVAVLCVQPEPSYRPLITDVLHSLIPLVPMELGGTLRDESGFKLVYKAILDNGTEVAVKKVFCLTKGIQREFENEVKLLSRFHHSNVISSYGYSIENETGFVVYELMHNGSLETQLHGPSRGSQLSWHRRLKMALDIARGLQYLNELCIPPIIHRNLKPSTILLDSNFNAKISDFGMAAVVAGGGGGKEGGLSRSLNFLGKTGPIAPESILNGILTDMSDVYAFGVILVELVLGRKALEMSEVSGQECLVRWARGVLTDRHVMANVVDPVIRGTMSVKHLNQVGVIAYLCLEDEPKYRPLITDILNSLVPLVPVGLGGTLIV</sequence>
<dbReference type="Pfam" id="PF07714">
    <property type="entry name" value="PK_Tyr_Ser-Thr"/>
    <property type="match status" value="1"/>
</dbReference>
<dbReference type="InterPro" id="IPR008271">
    <property type="entry name" value="Ser/Thr_kinase_AS"/>
</dbReference>
<dbReference type="FunFam" id="1.10.510.10:FF:000095">
    <property type="entry name" value="protein STRUBBELIG-RECEPTOR FAMILY 8"/>
    <property type="match status" value="1"/>
</dbReference>
<evidence type="ECO:0000259" key="7">
    <source>
        <dbReference type="PROSITE" id="PS50011"/>
    </source>
</evidence>
<dbReference type="InterPro" id="IPR011009">
    <property type="entry name" value="Kinase-like_dom_sf"/>
</dbReference>
<dbReference type="Gene3D" id="1.10.510.10">
    <property type="entry name" value="Transferase(Phosphotransferase) domain 1"/>
    <property type="match status" value="2"/>
</dbReference>
<dbReference type="GO" id="GO:0005524">
    <property type="term" value="F:ATP binding"/>
    <property type="evidence" value="ECO:0007669"/>
    <property type="project" value="UniProtKB-UniRule"/>
</dbReference>
<feature type="domain" description="Protein kinase" evidence="7">
    <location>
        <begin position="13"/>
        <end position="284"/>
    </location>
</feature>
<feature type="binding site" evidence="6">
    <location>
        <position position="42"/>
    </location>
    <ligand>
        <name>ATP</name>
        <dbReference type="ChEBI" id="CHEBI:30616"/>
    </ligand>
</feature>
<dbReference type="PROSITE" id="PS00107">
    <property type="entry name" value="PROTEIN_KINASE_ATP"/>
    <property type="match status" value="1"/>
</dbReference>
<organism evidence="8 9">
    <name type="scientific">Gossypium trilobum</name>
    <dbReference type="NCBI Taxonomy" id="34281"/>
    <lineage>
        <taxon>Eukaryota</taxon>
        <taxon>Viridiplantae</taxon>
        <taxon>Streptophyta</taxon>
        <taxon>Embryophyta</taxon>
        <taxon>Tracheophyta</taxon>
        <taxon>Spermatophyta</taxon>
        <taxon>Magnoliopsida</taxon>
        <taxon>eudicotyledons</taxon>
        <taxon>Gunneridae</taxon>
        <taxon>Pentapetalae</taxon>
        <taxon>rosids</taxon>
        <taxon>malvids</taxon>
        <taxon>Malvales</taxon>
        <taxon>Malvaceae</taxon>
        <taxon>Malvoideae</taxon>
        <taxon>Gossypium</taxon>
    </lineage>
</organism>
<dbReference type="AlphaFoldDB" id="A0A7J9EMI6"/>
<gene>
    <name evidence="8" type="ORF">Gotri_009455</name>
</gene>
<dbReference type="InterPro" id="IPR001245">
    <property type="entry name" value="Ser-Thr/Tyr_kinase_cat_dom"/>
</dbReference>
<accession>A0A7J9EMI6</accession>
<dbReference type="GO" id="GO:0004674">
    <property type="term" value="F:protein serine/threonine kinase activity"/>
    <property type="evidence" value="ECO:0007669"/>
    <property type="project" value="UniProtKB-KW"/>
</dbReference>
<keyword evidence="5 6" id="KW-0067">ATP-binding</keyword>
<dbReference type="InterPro" id="IPR017441">
    <property type="entry name" value="Protein_kinase_ATP_BS"/>
</dbReference>
<evidence type="ECO:0000256" key="5">
    <source>
        <dbReference type="ARBA" id="ARBA00022840"/>
    </source>
</evidence>
<name>A0A7J9EMI6_9ROSI</name>
<keyword evidence="4" id="KW-0418">Kinase</keyword>
<evidence type="ECO:0000256" key="3">
    <source>
        <dbReference type="ARBA" id="ARBA00022741"/>
    </source>
</evidence>
<evidence type="ECO:0000313" key="8">
    <source>
        <dbReference type="EMBL" id="MBA0774233.1"/>
    </source>
</evidence>
<dbReference type="PANTHER" id="PTHR47989:SF27">
    <property type="entry name" value="PROTEIN KINASE DOMAIN-CONTAINING PROTEIN"/>
    <property type="match status" value="1"/>
</dbReference>
<evidence type="ECO:0000256" key="6">
    <source>
        <dbReference type="PROSITE-ProRule" id="PRU10141"/>
    </source>
</evidence>
<keyword evidence="9" id="KW-1185">Reference proteome</keyword>
<dbReference type="PROSITE" id="PS50011">
    <property type="entry name" value="PROTEIN_KINASE_DOM"/>
    <property type="match status" value="2"/>
</dbReference>
<keyword evidence="1" id="KW-0723">Serine/threonine-protein kinase</keyword>
<evidence type="ECO:0000256" key="1">
    <source>
        <dbReference type="ARBA" id="ARBA00022527"/>
    </source>
</evidence>
<dbReference type="Proteomes" id="UP000593568">
    <property type="component" value="Unassembled WGS sequence"/>
</dbReference>
<evidence type="ECO:0000313" key="9">
    <source>
        <dbReference type="Proteomes" id="UP000593568"/>
    </source>
</evidence>
<keyword evidence="3 6" id="KW-0547">Nucleotide-binding</keyword>
<protein>
    <recommendedName>
        <fullName evidence="7">Protein kinase domain-containing protein</fullName>
    </recommendedName>
</protein>
<dbReference type="Gene3D" id="3.30.200.20">
    <property type="entry name" value="Phosphorylase Kinase, domain 1"/>
    <property type="match status" value="2"/>
</dbReference>
<dbReference type="SMART" id="SM00220">
    <property type="entry name" value="S_TKc"/>
    <property type="match status" value="2"/>
</dbReference>
<proteinExistence type="predicted"/>
<evidence type="ECO:0000256" key="2">
    <source>
        <dbReference type="ARBA" id="ARBA00022679"/>
    </source>
</evidence>
<dbReference type="PANTHER" id="PTHR47989">
    <property type="entry name" value="OS01G0750732 PROTEIN"/>
    <property type="match status" value="1"/>
</dbReference>
<dbReference type="FunFam" id="1.10.510.10:FF:000223">
    <property type="entry name" value="probable receptor-like protein kinase At1g80640"/>
    <property type="match status" value="1"/>
</dbReference>